<dbReference type="Proteomes" id="UP001139125">
    <property type="component" value="Unassembled WGS sequence"/>
</dbReference>
<accession>A0A9X2L4Z4</accession>
<dbReference type="RefSeq" id="WP_255135343.1">
    <property type="nucleotide sequence ID" value="NZ_JANDBC010000002.1"/>
</dbReference>
<gene>
    <name evidence="1" type="ORF">NM125_12790</name>
</gene>
<organism evidence="1 2">
    <name type="scientific">Gracilimonas sediminicola</name>
    <dbReference type="NCBI Taxonomy" id="2952158"/>
    <lineage>
        <taxon>Bacteria</taxon>
        <taxon>Pseudomonadati</taxon>
        <taxon>Balneolota</taxon>
        <taxon>Balneolia</taxon>
        <taxon>Balneolales</taxon>
        <taxon>Balneolaceae</taxon>
        <taxon>Gracilimonas</taxon>
    </lineage>
</organism>
<reference evidence="1" key="1">
    <citation type="submission" date="2022-06" db="EMBL/GenBank/DDBJ databases">
        <title>Gracilimonas sp. CAU 1638 isolated from sea sediment.</title>
        <authorList>
            <person name="Kim W."/>
        </authorList>
    </citation>
    <scope>NUCLEOTIDE SEQUENCE</scope>
    <source>
        <strain evidence="1">CAU 1638</strain>
    </source>
</reference>
<evidence type="ECO:0000313" key="1">
    <source>
        <dbReference type="EMBL" id="MCP9292456.1"/>
    </source>
</evidence>
<keyword evidence="2" id="KW-1185">Reference proteome</keyword>
<proteinExistence type="predicted"/>
<sequence>MSNQIPNTHSQLKFALGISQRSLKGFANTLTKPNGSIGISHAALIRVAQDTDKTPWIREVINRTINQSKKKHPSIWEEFLNGNDSDKTKTNN</sequence>
<evidence type="ECO:0000313" key="2">
    <source>
        <dbReference type="Proteomes" id="UP001139125"/>
    </source>
</evidence>
<dbReference type="AlphaFoldDB" id="A0A9X2L4Z4"/>
<name>A0A9X2L4Z4_9BACT</name>
<dbReference type="EMBL" id="JANDBC010000002">
    <property type="protein sequence ID" value="MCP9292456.1"/>
    <property type="molecule type" value="Genomic_DNA"/>
</dbReference>
<comment type="caution">
    <text evidence="1">The sequence shown here is derived from an EMBL/GenBank/DDBJ whole genome shotgun (WGS) entry which is preliminary data.</text>
</comment>
<protein>
    <submittedName>
        <fullName evidence="1">Uncharacterized protein</fullName>
    </submittedName>
</protein>